<sequence length="377" mass="40935">MKILVVGAGIAGSAVALMLSRSGHDVTVVDAAPEPPTGGFLLLFDSVAMEVFGQLGATSIAEQHSVPTPEISIRINGRRLTSFTWPGARLARRGALIGALSRYVAETVSMTFGRKLTGIEQRLGSVQAHYEDGSHETYDLIVGADGVNSTVRRLVIGPDDGMVYRNGRVHHWIRVPGTLAGTSRATVLLANGVQCQFFPYPDQDATLLATVIHAGDGRLEPAELLQASTDVLRRSGREYAAFIERVNAVDPDSTRITRFTQVRGERWHAPRVVLVGDAAHCIDPLSGLGAHGGLLGAAILTEELSRTPRDIWAASERYTRRTRRFVRPSQLFTAALVEASTGKGIRRYRTVVPDLVRASISYRNVRVPSASYAPHRR</sequence>
<evidence type="ECO:0000313" key="3">
    <source>
        <dbReference type="Proteomes" id="UP000199400"/>
    </source>
</evidence>
<evidence type="ECO:0000313" key="2">
    <source>
        <dbReference type="EMBL" id="SFF42694.1"/>
    </source>
</evidence>
<dbReference type="RefSeq" id="WP_096330458.1">
    <property type="nucleotide sequence ID" value="NZ_FOMX01000070.1"/>
</dbReference>
<dbReference type="InterPro" id="IPR051704">
    <property type="entry name" value="FAD_aromatic-hydroxylase"/>
</dbReference>
<evidence type="ECO:0000259" key="1">
    <source>
        <dbReference type="Pfam" id="PF01494"/>
    </source>
</evidence>
<dbReference type="InterPro" id="IPR036188">
    <property type="entry name" value="FAD/NAD-bd_sf"/>
</dbReference>
<proteinExistence type="predicted"/>
<dbReference type="PANTHER" id="PTHR46865">
    <property type="entry name" value="OXIDOREDUCTASE-RELATED"/>
    <property type="match status" value="1"/>
</dbReference>
<dbReference type="Proteomes" id="UP000199400">
    <property type="component" value="Unassembled WGS sequence"/>
</dbReference>
<reference evidence="3" key="1">
    <citation type="submission" date="2016-10" db="EMBL/GenBank/DDBJ databases">
        <authorList>
            <person name="Varghese N."/>
            <person name="Submissions S."/>
        </authorList>
    </citation>
    <scope>NUCLEOTIDE SEQUENCE [LARGE SCALE GENOMIC DNA]</scope>
    <source>
        <strain evidence="3">ATCC 25963</strain>
    </source>
</reference>
<dbReference type="Pfam" id="PF01494">
    <property type="entry name" value="FAD_binding_3"/>
    <property type="match status" value="1"/>
</dbReference>
<dbReference type="OrthoDB" id="9782160at2"/>
<feature type="domain" description="FAD-binding" evidence="1">
    <location>
        <begin position="2"/>
        <end position="304"/>
    </location>
</feature>
<gene>
    <name evidence="2" type="ORF">SAMN02745121_08795</name>
</gene>
<protein>
    <submittedName>
        <fullName evidence="2">2-polyprenyl-6-methoxyphenol hydroxylase</fullName>
    </submittedName>
</protein>
<dbReference type="PRINTS" id="PR00420">
    <property type="entry name" value="RNGMNOXGNASE"/>
</dbReference>
<accession>A0A1I2IKA7</accession>
<dbReference type="PANTHER" id="PTHR46865:SF2">
    <property type="entry name" value="MONOOXYGENASE"/>
    <property type="match status" value="1"/>
</dbReference>
<dbReference type="GO" id="GO:0071949">
    <property type="term" value="F:FAD binding"/>
    <property type="evidence" value="ECO:0007669"/>
    <property type="project" value="InterPro"/>
</dbReference>
<dbReference type="InterPro" id="IPR002938">
    <property type="entry name" value="FAD-bd"/>
</dbReference>
<organism evidence="2 3">
    <name type="scientific">Nannocystis exedens</name>
    <dbReference type="NCBI Taxonomy" id="54"/>
    <lineage>
        <taxon>Bacteria</taxon>
        <taxon>Pseudomonadati</taxon>
        <taxon>Myxococcota</taxon>
        <taxon>Polyangia</taxon>
        <taxon>Nannocystales</taxon>
        <taxon>Nannocystaceae</taxon>
        <taxon>Nannocystis</taxon>
    </lineage>
</organism>
<dbReference type="AlphaFoldDB" id="A0A1I2IKA7"/>
<name>A0A1I2IKA7_9BACT</name>
<dbReference type="SUPFAM" id="SSF51905">
    <property type="entry name" value="FAD/NAD(P)-binding domain"/>
    <property type="match status" value="1"/>
</dbReference>
<dbReference type="STRING" id="54.SAMN02745121_08795"/>
<dbReference type="EMBL" id="FOMX01000070">
    <property type="protein sequence ID" value="SFF42694.1"/>
    <property type="molecule type" value="Genomic_DNA"/>
</dbReference>
<keyword evidence="3" id="KW-1185">Reference proteome</keyword>
<dbReference type="Gene3D" id="3.50.50.60">
    <property type="entry name" value="FAD/NAD(P)-binding domain"/>
    <property type="match status" value="1"/>
</dbReference>
<dbReference type="Gene3D" id="3.30.9.10">
    <property type="entry name" value="D-Amino Acid Oxidase, subunit A, domain 2"/>
    <property type="match status" value="1"/>
</dbReference>